<dbReference type="GO" id="GO:0005737">
    <property type="term" value="C:cytoplasm"/>
    <property type="evidence" value="ECO:0007669"/>
    <property type="project" value="UniProtKB-SubCell"/>
</dbReference>
<dbReference type="GO" id="GO:0007059">
    <property type="term" value="P:chromosome segregation"/>
    <property type="evidence" value="ECO:0007669"/>
    <property type="project" value="UniProtKB-KW"/>
</dbReference>
<dbReference type="CDD" id="cd00397">
    <property type="entry name" value="DNA_BRE_C"/>
    <property type="match status" value="1"/>
</dbReference>
<dbReference type="HOGENOM" id="CLU_027562_9_6_9"/>
<dbReference type="InterPro" id="IPR013762">
    <property type="entry name" value="Integrase-like_cat_sf"/>
</dbReference>
<sequence>MMINYKTIEYRDKMAEQYNRKIHDLLAELPQYCSDYELYARKKNSIKTRVEYLTDITNFFRYLVSVNPMVKAPKDVTTDILEKLNGFDWDQYMDWLSNYKFDKKDETEKIKTNTNASKKRKMMAIRSLYHFLYVRDYIACNPTEKAELPTVKNKKRGDIAILEDEQCRLFLAEIDKKYDEAREYLETAPKDEQTKKDKLRPYLALRDKAIVYMILGTGLRVSELCAINCANISYQLSYINVYRKGDGDSKETTDEVYLSDEVMGILLDYINIARDQIGANEENYDALFLSSLHRRMTPRAIELMVKEYADKALGTDNNVHPHTLRATFGTRYYRKWKDISATSTVMNHSGIEITAQYYVKEDAKAKMKVQELKVLEDEV</sequence>
<keyword evidence="12" id="KW-0614">Plasmid</keyword>
<dbReference type="KEGG" id="bpb:bpr_IV106"/>
<evidence type="ECO:0000256" key="7">
    <source>
        <dbReference type="ARBA" id="ARBA00023172"/>
    </source>
</evidence>
<dbReference type="PANTHER" id="PTHR30349:SF77">
    <property type="entry name" value="TYROSINE RECOMBINASE XERC"/>
    <property type="match status" value="1"/>
</dbReference>
<dbReference type="AlphaFoldDB" id="E0S4Y9"/>
<dbReference type="InterPro" id="IPR050090">
    <property type="entry name" value="Tyrosine_recombinase_XerCD"/>
</dbReference>
<evidence type="ECO:0000256" key="5">
    <source>
        <dbReference type="ARBA" id="ARBA00022908"/>
    </source>
</evidence>
<geneLocation type="plasmid" evidence="12 13">
    <name>pCY186</name>
</geneLocation>
<reference evidence="12 13" key="1">
    <citation type="journal article" date="2010" name="PLoS ONE">
        <title>The glycobiome of the rumen bacterium Butyrivibrio proteoclasticus B316(T) highlights adaptation to a polysaccharide-rich environment.</title>
        <authorList>
            <person name="Kelly W.J."/>
            <person name="Leahy S.C."/>
            <person name="Altermann E."/>
            <person name="Yeoman C.J."/>
            <person name="Dunne J.C."/>
            <person name="Kong Z."/>
            <person name="Pacheco D.M."/>
            <person name="Li D."/>
            <person name="Noel S.J."/>
            <person name="Moon C.D."/>
            <person name="Cookson A.L."/>
            <person name="Attwood G.T."/>
        </authorList>
    </citation>
    <scope>NUCLEOTIDE SEQUENCE [LARGE SCALE GENOMIC DNA]</scope>
    <source>
        <strain evidence="13">ATCC 51982 / DSM 14932 / B316</strain>
        <plasmid evidence="13">Plasmid pCY186</plasmid>
    </source>
</reference>
<organism evidence="12 13">
    <name type="scientific">Butyrivibrio proteoclasticus (strain ATCC 51982 / DSM 14932 / B316)</name>
    <name type="common">Clostridium proteoclasticum</name>
    <dbReference type="NCBI Taxonomy" id="515622"/>
    <lineage>
        <taxon>Bacteria</taxon>
        <taxon>Bacillati</taxon>
        <taxon>Bacillota</taxon>
        <taxon>Clostridia</taxon>
        <taxon>Lachnospirales</taxon>
        <taxon>Lachnospiraceae</taxon>
        <taxon>Butyrivibrio</taxon>
    </lineage>
</organism>
<keyword evidence="7" id="KW-0233">DNA recombination</keyword>
<dbReference type="PANTHER" id="PTHR30349">
    <property type="entry name" value="PHAGE INTEGRASE-RELATED"/>
    <property type="match status" value="1"/>
</dbReference>
<dbReference type="PROSITE" id="PS51898">
    <property type="entry name" value="TYR_RECOMBINASE"/>
    <property type="match status" value="1"/>
</dbReference>
<dbReference type="InterPro" id="IPR011010">
    <property type="entry name" value="DNA_brk_join_enz"/>
</dbReference>
<protein>
    <submittedName>
        <fullName evidence="12">Tyrosine recombinase XerC4</fullName>
    </submittedName>
</protein>
<comment type="subcellular location">
    <subcellularLocation>
        <location evidence="1">Cytoplasm</location>
    </subcellularLocation>
</comment>
<dbReference type="eggNOG" id="COG4974">
    <property type="taxonomic scope" value="Bacteria"/>
</dbReference>
<name>E0S4Y9_BUTPB</name>
<gene>
    <name evidence="12" type="primary">xerC4</name>
    <name evidence="12" type="ordered locus">bpr_IV106</name>
</gene>
<dbReference type="Gene3D" id="1.10.443.10">
    <property type="entry name" value="Intergrase catalytic core"/>
    <property type="match status" value="1"/>
</dbReference>
<keyword evidence="4" id="KW-0159">Chromosome partition</keyword>
<keyword evidence="8" id="KW-0131">Cell cycle</keyword>
<dbReference type="InterPro" id="IPR010998">
    <property type="entry name" value="Integrase_recombinase_N"/>
</dbReference>
<evidence type="ECO:0000313" key="13">
    <source>
        <dbReference type="Proteomes" id="UP000001299"/>
    </source>
</evidence>
<evidence type="ECO:0000256" key="8">
    <source>
        <dbReference type="ARBA" id="ARBA00023306"/>
    </source>
</evidence>
<dbReference type="GO" id="GO:0051301">
    <property type="term" value="P:cell division"/>
    <property type="evidence" value="ECO:0007669"/>
    <property type="project" value="UniProtKB-KW"/>
</dbReference>
<accession>E0S4Y9</accession>
<dbReference type="PROSITE" id="PS51900">
    <property type="entry name" value="CB"/>
    <property type="match status" value="1"/>
</dbReference>
<keyword evidence="3" id="KW-0132">Cell division</keyword>
<dbReference type="Pfam" id="PF00589">
    <property type="entry name" value="Phage_integrase"/>
    <property type="match status" value="1"/>
</dbReference>
<dbReference type="GO" id="GO:0006310">
    <property type="term" value="P:DNA recombination"/>
    <property type="evidence" value="ECO:0007669"/>
    <property type="project" value="UniProtKB-KW"/>
</dbReference>
<evidence type="ECO:0000256" key="9">
    <source>
        <dbReference type="PROSITE-ProRule" id="PRU01248"/>
    </source>
</evidence>
<dbReference type="Proteomes" id="UP000001299">
    <property type="component" value="Plasmid pCY186"/>
</dbReference>
<keyword evidence="13" id="KW-1185">Reference proteome</keyword>
<dbReference type="InterPro" id="IPR044068">
    <property type="entry name" value="CB"/>
</dbReference>
<evidence type="ECO:0000256" key="1">
    <source>
        <dbReference type="ARBA" id="ARBA00004496"/>
    </source>
</evidence>
<evidence type="ECO:0000313" key="12">
    <source>
        <dbReference type="EMBL" id="ADL36471.1"/>
    </source>
</evidence>
<evidence type="ECO:0000259" key="10">
    <source>
        <dbReference type="PROSITE" id="PS51898"/>
    </source>
</evidence>
<dbReference type="EMBL" id="CP001813">
    <property type="protein sequence ID" value="ADL36471.1"/>
    <property type="molecule type" value="Genomic_DNA"/>
</dbReference>
<feature type="domain" description="Tyr recombinase" evidence="10">
    <location>
        <begin position="173"/>
        <end position="371"/>
    </location>
</feature>
<dbReference type="SUPFAM" id="SSF56349">
    <property type="entry name" value="DNA breaking-rejoining enzymes"/>
    <property type="match status" value="1"/>
</dbReference>
<keyword evidence="6 9" id="KW-0238">DNA-binding</keyword>
<proteinExistence type="predicted"/>
<evidence type="ECO:0000256" key="4">
    <source>
        <dbReference type="ARBA" id="ARBA00022829"/>
    </source>
</evidence>
<keyword evidence="5" id="KW-0229">DNA integration</keyword>
<evidence type="ECO:0000256" key="6">
    <source>
        <dbReference type="ARBA" id="ARBA00023125"/>
    </source>
</evidence>
<dbReference type="RefSeq" id="WP_013283119.1">
    <property type="nucleotide sequence ID" value="NC_014390.1"/>
</dbReference>
<feature type="domain" description="Core-binding (CB)" evidence="11">
    <location>
        <begin position="27"/>
        <end position="133"/>
    </location>
</feature>
<dbReference type="Gene3D" id="1.10.150.130">
    <property type="match status" value="1"/>
</dbReference>
<dbReference type="GO" id="GO:0003677">
    <property type="term" value="F:DNA binding"/>
    <property type="evidence" value="ECO:0007669"/>
    <property type="project" value="UniProtKB-UniRule"/>
</dbReference>
<evidence type="ECO:0000256" key="3">
    <source>
        <dbReference type="ARBA" id="ARBA00022618"/>
    </source>
</evidence>
<evidence type="ECO:0000256" key="2">
    <source>
        <dbReference type="ARBA" id="ARBA00022490"/>
    </source>
</evidence>
<dbReference type="GO" id="GO:0015074">
    <property type="term" value="P:DNA integration"/>
    <property type="evidence" value="ECO:0007669"/>
    <property type="project" value="UniProtKB-KW"/>
</dbReference>
<keyword evidence="2" id="KW-0963">Cytoplasm</keyword>
<dbReference type="InterPro" id="IPR002104">
    <property type="entry name" value="Integrase_catalytic"/>
</dbReference>
<evidence type="ECO:0000259" key="11">
    <source>
        <dbReference type="PROSITE" id="PS51900"/>
    </source>
</evidence>